<comment type="caution">
    <text evidence="1">The sequence shown here is derived from an EMBL/GenBank/DDBJ whole genome shotgun (WGS) entry which is preliminary data.</text>
</comment>
<dbReference type="EMBL" id="JAPWDV010000001">
    <property type="protein sequence ID" value="KAJ6223988.1"/>
    <property type="molecule type" value="Genomic_DNA"/>
</dbReference>
<sequence length="342" mass="39899">MSKSEVAFDLNSNSILIFQEVNNVTFFINDYYSVSLTNALIIRHYSRDEPKVNLFVSEDNDYLYAIFKRYLVHINKHDETISSFTHTNTEKKVNEQSNNTSKPFNRISLIAQFHSHTDTTKLKQTKLTNYPTYVVTYEFGLAIEEESSSEDTIQICYRRIQPESFLANKLFTFERPFEHFDTRACLLIERVQNDIVSTFSMQPKLIESFNKYQQLNRRIFSISKNGWLAVFIKHHPCVYILLEYEYLVFSDSMKDVLVRYKRTMDIGSLNDDQIYLKQCSIEQRGSSFNGMIVGQAVMHNESCENQFSIMGLCSAVLNFGYIQKFVTIKQHKTGTIGNMESK</sequence>
<keyword evidence="2" id="KW-1185">Reference proteome</keyword>
<accession>A0A9Q0RQ01</accession>
<gene>
    <name evidence="1" type="ORF">RDWZM_002533</name>
</gene>
<organism evidence="1 2">
    <name type="scientific">Blomia tropicalis</name>
    <name type="common">Mite</name>
    <dbReference type="NCBI Taxonomy" id="40697"/>
    <lineage>
        <taxon>Eukaryota</taxon>
        <taxon>Metazoa</taxon>
        <taxon>Ecdysozoa</taxon>
        <taxon>Arthropoda</taxon>
        <taxon>Chelicerata</taxon>
        <taxon>Arachnida</taxon>
        <taxon>Acari</taxon>
        <taxon>Acariformes</taxon>
        <taxon>Sarcoptiformes</taxon>
        <taxon>Astigmata</taxon>
        <taxon>Glycyphagoidea</taxon>
        <taxon>Echimyopodidae</taxon>
        <taxon>Blomia</taxon>
    </lineage>
</organism>
<reference evidence="1" key="1">
    <citation type="submission" date="2022-12" db="EMBL/GenBank/DDBJ databases">
        <title>Genome assemblies of Blomia tropicalis.</title>
        <authorList>
            <person name="Cui Y."/>
        </authorList>
    </citation>
    <scope>NUCLEOTIDE SEQUENCE</scope>
    <source>
        <tissue evidence="1">Adult mites</tissue>
    </source>
</reference>
<name>A0A9Q0RQ01_BLOTA</name>
<dbReference type="Proteomes" id="UP001142055">
    <property type="component" value="Chromosome 1"/>
</dbReference>
<proteinExistence type="predicted"/>
<protein>
    <submittedName>
        <fullName evidence="1">Uncharacterized protein</fullName>
    </submittedName>
</protein>
<evidence type="ECO:0000313" key="1">
    <source>
        <dbReference type="EMBL" id="KAJ6223988.1"/>
    </source>
</evidence>
<evidence type="ECO:0000313" key="2">
    <source>
        <dbReference type="Proteomes" id="UP001142055"/>
    </source>
</evidence>
<dbReference type="AlphaFoldDB" id="A0A9Q0RQ01"/>